<feature type="chain" id="PRO_5003863271" description="Type IX secretion system protein PorV domain-containing protein" evidence="1">
    <location>
        <begin position="20"/>
        <end position="385"/>
    </location>
</feature>
<keyword evidence="4" id="KW-1185">Reference proteome</keyword>
<protein>
    <recommendedName>
        <fullName evidence="2">Type IX secretion system protein PorV domain-containing protein</fullName>
    </recommendedName>
</protein>
<dbReference type="NCBIfam" id="NF033709">
    <property type="entry name" value="PorV_fam"/>
    <property type="match status" value="1"/>
</dbReference>
<dbReference type="Proteomes" id="UP000007364">
    <property type="component" value="Unassembled WGS sequence"/>
</dbReference>
<dbReference type="NCBIfam" id="NF033710">
    <property type="entry name" value="T9SS_OM_PorV"/>
    <property type="match status" value="1"/>
</dbReference>
<feature type="signal peptide" evidence="1">
    <location>
        <begin position="1"/>
        <end position="19"/>
    </location>
</feature>
<proteinExistence type="predicted"/>
<organism evidence="3 4">
    <name type="scientific">Galbibacter marinus</name>
    <dbReference type="NCBI Taxonomy" id="555500"/>
    <lineage>
        <taxon>Bacteria</taxon>
        <taxon>Pseudomonadati</taxon>
        <taxon>Bacteroidota</taxon>
        <taxon>Flavobacteriia</taxon>
        <taxon>Flavobacteriales</taxon>
        <taxon>Flavobacteriaceae</taxon>
        <taxon>Galbibacter</taxon>
    </lineage>
</organism>
<reference evidence="3 4" key="1">
    <citation type="journal article" date="2012" name="J. Bacteriol.">
        <title>Genome Sequence of Galbibacter marinum Type Strain ck-I2-15.</title>
        <authorList>
            <person name="Lai Q."/>
            <person name="Li C."/>
            <person name="Shao Z."/>
        </authorList>
    </citation>
    <scope>NUCLEOTIDE SEQUENCE [LARGE SCALE GENOMIC DNA]</scope>
    <source>
        <strain evidence="4">ck-I2-15</strain>
    </source>
</reference>
<evidence type="ECO:0000313" key="3">
    <source>
        <dbReference type="EMBL" id="EKF55679.1"/>
    </source>
</evidence>
<dbReference type="AlphaFoldDB" id="K2PW16"/>
<keyword evidence="1" id="KW-0732">Signal</keyword>
<evidence type="ECO:0000313" key="4">
    <source>
        <dbReference type="Proteomes" id="UP000007364"/>
    </source>
</evidence>
<dbReference type="eggNOG" id="COG2067">
    <property type="taxonomic scope" value="Bacteria"/>
</dbReference>
<dbReference type="PATRIC" id="fig|555500.3.peg.1152"/>
<feature type="domain" description="Type IX secretion system protein PorV" evidence="2">
    <location>
        <begin position="22"/>
        <end position="265"/>
    </location>
</feature>
<comment type="caution">
    <text evidence="3">The sequence shown here is derived from an EMBL/GenBank/DDBJ whole genome shotgun (WGS) entry which is preliminary data.</text>
</comment>
<gene>
    <name evidence="3" type="ORF">I215_05577</name>
</gene>
<name>K2PW16_9FLAO</name>
<evidence type="ECO:0000256" key="1">
    <source>
        <dbReference type="SAM" id="SignalP"/>
    </source>
</evidence>
<dbReference type="OrthoDB" id="9758448at2"/>
<accession>K2PW16</accession>
<dbReference type="Gene3D" id="2.40.160.60">
    <property type="entry name" value="Outer membrane protein transport protein (OMPP1/FadL/TodX)"/>
    <property type="match status" value="2"/>
</dbReference>
<dbReference type="InterPro" id="IPR047799">
    <property type="entry name" value="T9SS_OM_PorV"/>
</dbReference>
<dbReference type="EMBL" id="AMSG01000005">
    <property type="protein sequence ID" value="EKF55679.1"/>
    <property type="molecule type" value="Genomic_DNA"/>
</dbReference>
<dbReference type="InterPro" id="IPR045741">
    <property type="entry name" value="PorV"/>
</dbReference>
<evidence type="ECO:0000259" key="2">
    <source>
        <dbReference type="Pfam" id="PF19572"/>
    </source>
</evidence>
<dbReference type="STRING" id="555500.I215_05577"/>
<sequence length="385" mass="42913">MKYTLLLISLLLYSFPVIAQDNTEYRVISTAVPFLAIASDARAGGMGEVGIATPTDVFSQQWNPAKYAFATQAMGVGMSYTPYLSKLVNDIALLNLTFYNKIDDRSSWAASLRYFSLGDIEKITEAGYHSGMAPIIERPNELAFDVSYALKLSETFSMAVAARYLRSDLKIQTENIDASAASSGAVDVAGYFRSRDIAYNSFNGRWLAGFNLSNVGPKLKYDEEGRESYLPTNLKLGGGFDFIFSPVSELGVHVEFNKLLVPSPSDSDQDGDIDINDDFYTKSFLNGMFSSFGDAQDGFSEELKEITWALGLEYRYNDALALRTGYFHESDLKGFRQFFTLGAGFNFRTAVIDFSYLFSTSDLRNPLENTLRFSVSFNFGDPYYN</sequence>
<dbReference type="Pfam" id="PF19572">
    <property type="entry name" value="PorV"/>
    <property type="match status" value="1"/>
</dbReference>
<dbReference type="RefSeq" id="WP_008990987.1">
    <property type="nucleotide sequence ID" value="NZ_AMSG01000005.1"/>
</dbReference>